<evidence type="ECO:0000256" key="2">
    <source>
        <dbReference type="ARBA" id="ARBA00006962"/>
    </source>
</evidence>
<dbReference type="PANTHER" id="PTHR12867:SF6">
    <property type="entry name" value="N-ACETYLGLUCOSAMINYLDIPHOSPHODOLICHOL N-ACETYLGLUCOSAMINYLTRANSFERASE"/>
    <property type="match status" value="1"/>
</dbReference>
<evidence type="ECO:0000259" key="9">
    <source>
        <dbReference type="Pfam" id="PF18694"/>
    </source>
</evidence>
<dbReference type="InterPro" id="IPR041105">
    <property type="entry name" value="TDP-43_N"/>
</dbReference>
<dbReference type="AlphaFoldDB" id="A0A915MLG2"/>
<dbReference type="InterPro" id="IPR007235">
    <property type="entry name" value="Glyco_trans_28_C"/>
</dbReference>
<keyword evidence="6" id="KW-0808">Transferase</keyword>
<evidence type="ECO:0000313" key="11">
    <source>
        <dbReference type="WBParaSite" id="scaffold4012_cov241.g7477"/>
    </source>
</evidence>
<accession>A0A915MLG2</accession>
<reference evidence="11" key="1">
    <citation type="submission" date="2022-11" db="UniProtKB">
        <authorList>
            <consortium name="WormBaseParasite"/>
        </authorList>
    </citation>
    <scope>IDENTIFICATION</scope>
</reference>
<dbReference type="GO" id="GO:0005783">
    <property type="term" value="C:endoplasmic reticulum"/>
    <property type="evidence" value="ECO:0007669"/>
    <property type="project" value="UniProtKB-SubCell"/>
</dbReference>
<dbReference type="WBParaSite" id="scaffold4012_cov241.g7477">
    <property type="protein sequence ID" value="scaffold4012_cov241.g7477"/>
    <property type="gene ID" value="scaffold4012_cov241.g7477"/>
</dbReference>
<proteinExistence type="inferred from homology"/>
<comment type="subcellular location">
    <subcellularLocation>
        <location evidence="1">Endoplasmic reticulum</location>
    </subcellularLocation>
</comment>
<evidence type="ECO:0000256" key="4">
    <source>
        <dbReference type="ARBA" id="ARBA00017468"/>
    </source>
</evidence>
<organism evidence="10 11">
    <name type="scientific">Meloidogyne javanica</name>
    <name type="common">Root-knot nematode worm</name>
    <dbReference type="NCBI Taxonomy" id="6303"/>
    <lineage>
        <taxon>Eukaryota</taxon>
        <taxon>Metazoa</taxon>
        <taxon>Ecdysozoa</taxon>
        <taxon>Nematoda</taxon>
        <taxon>Chromadorea</taxon>
        <taxon>Rhabditida</taxon>
        <taxon>Tylenchina</taxon>
        <taxon>Tylenchomorpha</taxon>
        <taxon>Tylenchoidea</taxon>
        <taxon>Meloidogynidae</taxon>
        <taxon>Meloidogyninae</taxon>
        <taxon>Meloidogyne</taxon>
        <taxon>Meloidogyne incognita group</taxon>
    </lineage>
</organism>
<sequence length="294" mass="32638">MTGGKRGSDVKVNIPSTSGYFAPKNNVKFAKTFFRPKGFWSSTLRVRIPITEGKLPLSSLTRAYPGALGLMYEHVKGEKTSLSFVGNEFLPPGDGWGERSYEVVLDVNTSAPRMDVNTSAARMESNTSWDYRKVAGIASKYLTGVEDEAVVKKLSAKREKDANLIIGHAGAGTCLEVLELEKPFIAIINNNLMNNHQLELAKQLEKDSMYFSTYKSPESVPNSNILVLFIDANDPDTVEPLNVIFEESLKLAENGNNIHWFRTNPSLKLPELIGGIPRSNNLSMIHLHYGRTFL</sequence>
<evidence type="ECO:0000256" key="5">
    <source>
        <dbReference type="ARBA" id="ARBA00022676"/>
    </source>
</evidence>
<feature type="domain" description="TAR DNA-binding protein 43 N-terminal" evidence="9">
    <location>
        <begin position="46"/>
        <end position="105"/>
    </location>
</feature>
<keyword evidence="7" id="KW-0256">Endoplasmic reticulum</keyword>
<dbReference type="GO" id="GO:0006488">
    <property type="term" value="P:dolichol-linked oligosaccharide biosynthetic process"/>
    <property type="evidence" value="ECO:0007669"/>
    <property type="project" value="InterPro"/>
</dbReference>
<keyword evidence="10" id="KW-1185">Reference proteome</keyword>
<dbReference type="Proteomes" id="UP000887561">
    <property type="component" value="Unplaced"/>
</dbReference>
<dbReference type="InterPro" id="IPR039042">
    <property type="entry name" value="Alg13-like"/>
</dbReference>
<dbReference type="GO" id="GO:0004577">
    <property type="term" value="F:N-acetylglucosaminyldiphosphodolichol N-acetylglucosaminyltransferase activity"/>
    <property type="evidence" value="ECO:0007669"/>
    <property type="project" value="UniProtKB-EC"/>
</dbReference>
<name>A0A915MLG2_MELJA</name>
<feature type="domain" description="Glycosyl transferase family 28 C-terminal" evidence="8">
    <location>
        <begin position="160"/>
        <end position="221"/>
    </location>
</feature>
<evidence type="ECO:0000256" key="3">
    <source>
        <dbReference type="ARBA" id="ARBA00012614"/>
    </source>
</evidence>
<dbReference type="Pfam" id="PF04101">
    <property type="entry name" value="Glyco_tran_28_C"/>
    <property type="match status" value="1"/>
</dbReference>
<evidence type="ECO:0000256" key="6">
    <source>
        <dbReference type="ARBA" id="ARBA00022679"/>
    </source>
</evidence>
<evidence type="ECO:0000259" key="8">
    <source>
        <dbReference type="Pfam" id="PF04101"/>
    </source>
</evidence>
<comment type="similarity">
    <text evidence="2">Belongs to the glycosyltransferase 28 family.</text>
</comment>
<dbReference type="EC" id="2.4.1.141" evidence="3"/>
<evidence type="ECO:0000256" key="7">
    <source>
        <dbReference type="ARBA" id="ARBA00022824"/>
    </source>
</evidence>
<dbReference type="PANTHER" id="PTHR12867">
    <property type="entry name" value="GLYCOSYL TRANSFERASE-RELATED"/>
    <property type="match status" value="1"/>
</dbReference>
<dbReference type="Gene3D" id="3.40.50.2000">
    <property type="entry name" value="Glycogen Phosphorylase B"/>
    <property type="match status" value="1"/>
</dbReference>
<dbReference type="Pfam" id="PF18694">
    <property type="entry name" value="TDP-43_N"/>
    <property type="match status" value="1"/>
</dbReference>
<evidence type="ECO:0000313" key="10">
    <source>
        <dbReference type="Proteomes" id="UP000887561"/>
    </source>
</evidence>
<dbReference type="SUPFAM" id="SSF53756">
    <property type="entry name" value="UDP-Glycosyltransferase/glycogen phosphorylase"/>
    <property type="match status" value="1"/>
</dbReference>
<evidence type="ECO:0000256" key="1">
    <source>
        <dbReference type="ARBA" id="ARBA00004240"/>
    </source>
</evidence>
<protein>
    <recommendedName>
        <fullName evidence="4">UDP-N-acetylglucosamine transferase subunit ALG13</fullName>
        <ecNumber evidence="3">2.4.1.141</ecNumber>
    </recommendedName>
</protein>
<keyword evidence="5" id="KW-0328">Glycosyltransferase</keyword>